<dbReference type="PANTHER" id="PTHR40279:SF3">
    <property type="entry name" value="4-AMINOBENZOATE SYNTHASE"/>
    <property type="match status" value="1"/>
</dbReference>
<sequence length="224" mass="25391">MSTPVSLVSAIEKAVSERSLLKHPFYQAWSAGALTRQQLAGYAKEYYWVARNVPGIMNEIEKRVPASLAAGTKKILAEQASEEREHVELWERFARSLGITKKQLRSYRPTTTVRNAVSNITKTARKGFEEGIAAMYAFESELPAISSTKSEGLIKFYGLRSKDAHVYFKEHIKEEKHLRLWRRFLRNVAPARRRAALAAARTAVAAQNQVLDGVMKRYCTGMMR</sequence>
<dbReference type="Gene3D" id="1.20.910.10">
    <property type="entry name" value="Heme oxygenase-like"/>
    <property type="match status" value="1"/>
</dbReference>
<keyword evidence="1" id="KW-0560">Oxidoreductase</keyword>
<dbReference type="Proteomes" id="UP000176863">
    <property type="component" value="Unassembled WGS sequence"/>
</dbReference>
<protein>
    <recommendedName>
        <fullName evidence="2">Thiaminase-2/PQQC domain-containing protein</fullName>
    </recommendedName>
</protein>
<dbReference type="AlphaFoldDB" id="A0A1F6CVF5"/>
<feature type="domain" description="Thiaminase-2/PQQC" evidence="2">
    <location>
        <begin position="19"/>
        <end position="215"/>
    </location>
</feature>
<dbReference type="GO" id="GO:0016491">
    <property type="term" value="F:oxidoreductase activity"/>
    <property type="evidence" value="ECO:0007669"/>
    <property type="project" value="UniProtKB-KW"/>
</dbReference>
<proteinExistence type="predicted"/>
<evidence type="ECO:0000256" key="1">
    <source>
        <dbReference type="ARBA" id="ARBA00023002"/>
    </source>
</evidence>
<dbReference type="Pfam" id="PF03070">
    <property type="entry name" value="TENA_THI-4"/>
    <property type="match status" value="1"/>
</dbReference>
<dbReference type="SMART" id="SM01236">
    <property type="entry name" value="Haem_oxygenase_2"/>
    <property type="match status" value="1"/>
</dbReference>
<organism evidence="3 4">
    <name type="scientific">Candidatus Kaiserbacteria bacterium RIFCSPHIGHO2_01_FULL_53_29</name>
    <dbReference type="NCBI Taxonomy" id="1798480"/>
    <lineage>
        <taxon>Bacteria</taxon>
        <taxon>Candidatus Kaiseribacteriota</taxon>
    </lineage>
</organism>
<gene>
    <name evidence="3" type="ORF">A2851_03655</name>
</gene>
<dbReference type="PANTHER" id="PTHR40279">
    <property type="entry name" value="PQQC-LIKE PROTEIN"/>
    <property type="match status" value="1"/>
</dbReference>
<dbReference type="SUPFAM" id="SSF48613">
    <property type="entry name" value="Heme oxygenase-like"/>
    <property type="match status" value="1"/>
</dbReference>
<comment type="caution">
    <text evidence="3">The sequence shown here is derived from an EMBL/GenBank/DDBJ whole genome shotgun (WGS) entry which is preliminary data.</text>
</comment>
<evidence type="ECO:0000259" key="2">
    <source>
        <dbReference type="Pfam" id="PF03070"/>
    </source>
</evidence>
<accession>A0A1F6CVF5</accession>
<evidence type="ECO:0000313" key="3">
    <source>
        <dbReference type="EMBL" id="OGG53156.1"/>
    </source>
</evidence>
<dbReference type="InterPro" id="IPR016084">
    <property type="entry name" value="Haem_Oase-like_multi-hlx"/>
</dbReference>
<dbReference type="EMBL" id="MFKT01000016">
    <property type="protein sequence ID" value="OGG53156.1"/>
    <property type="molecule type" value="Genomic_DNA"/>
</dbReference>
<dbReference type="InterPro" id="IPR004305">
    <property type="entry name" value="Thiaminase-2/PQQC"/>
</dbReference>
<reference evidence="3 4" key="1">
    <citation type="journal article" date="2016" name="Nat. Commun.">
        <title>Thousands of microbial genomes shed light on interconnected biogeochemical processes in an aquifer system.</title>
        <authorList>
            <person name="Anantharaman K."/>
            <person name="Brown C.T."/>
            <person name="Hug L.A."/>
            <person name="Sharon I."/>
            <person name="Castelle C.J."/>
            <person name="Probst A.J."/>
            <person name="Thomas B.C."/>
            <person name="Singh A."/>
            <person name="Wilkins M.J."/>
            <person name="Karaoz U."/>
            <person name="Brodie E.L."/>
            <person name="Williams K.H."/>
            <person name="Hubbard S.S."/>
            <person name="Banfield J.F."/>
        </authorList>
    </citation>
    <scope>NUCLEOTIDE SEQUENCE [LARGE SCALE GENOMIC DNA]</scope>
</reference>
<dbReference type="InterPro" id="IPR039068">
    <property type="entry name" value="PqqC-like"/>
</dbReference>
<evidence type="ECO:0000313" key="4">
    <source>
        <dbReference type="Proteomes" id="UP000176863"/>
    </source>
</evidence>
<name>A0A1F6CVF5_9BACT</name>